<dbReference type="EMBL" id="CP136897">
    <property type="protein sequence ID" value="WOL17142.1"/>
    <property type="molecule type" value="Genomic_DNA"/>
</dbReference>
<evidence type="ECO:0000256" key="3">
    <source>
        <dbReference type="ARBA" id="ARBA00023125"/>
    </source>
</evidence>
<feature type="region of interest" description="Disordered" evidence="6">
    <location>
        <begin position="305"/>
        <end position="329"/>
    </location>
</feature>
<accession>A0AAQ3KY16</accession>
<dbReference type="GO" id="GO:0043565">
    <property type="term" value="F:sequence-specific DNA binding"/>
    <property type="evidence" value="ECO:0007669"/>
    <property type="project" value="TreeGrafter"/>
</dbReference>
<dbReference type="Pfam" id="PF03634">
    <property type="entry name" value="TCP"/>
    <property type="match status" value="1"/>
</dbReference>
<keyword evidence="3" id="KW-0238">DNA-binding</keyword>
<gene>
    <name evidence="8" type="ORF">Cni_G25931</name>
</gene>
<proteinExistence type="predicted"/>
<dbReference type="InterPro" id="IPR017887">
    <property type="entry name" value="TF_TCP_subgr"/>
</dbReference>
<dbReference type="AlphaFoldDB" id="A0AAQ3KY16"/>
<keyword evidence="5" id="KW-0539">Nucleus</keyword>
<evidence type="ECO:0000313" key="9">
    <source>
        <dbReference type="Proteomes" id="UP001327560"/>
    </source>
</evidence>
<name>A0AAQ3KY16_9LILI</name>
<evidence type="ECO:0000256" key="1">
    <source>
        <dbReference type="ARBA" id="ARBA00004123"/>
    </source>
</evidence>
<evidence type="ECO:0000256" key="4">
    <source>
        <dbReference type="ARBA" id="ARBA00023163"/>
    </source>
</evidence>
<evidence type="ECO:0000256" key="6">
    <source>
        <dbReference type="SAM" id="MobiDB-lite"/>
    </source>
</evidence>
<keyword evidence="2" id="KW-0805">Transcription regulation</keyword>
<comment type="subcellular location">
    <subcellularLocation>
        <location evidence="1">Nucleus</location>
    </subcellularLocation>
</comment>
<dbReference type="InterPro" id="IPR005333">
    <property type="entry name" value="Transcription_factor_TCP"/>
</dbReference>
<dbReference type="GO" id="GO:0005634">
    <property type="term" value="C:nucleus"/>
    <property type="evidence" value="ECO:0007669"/>
    <property type="project" value="UniProtKB-SubCell"/>
</dbReference>
<reference evidence="8 9" key="1">
    <citation type="submission" date="2023-10" db="EMBL/GenBank/DDBJ databases">
        <title>Chromosome-scale genome assembly provides insights into flower coloration mechanisms of Canna indica.</title>
        <authorList>
            <person name="Li C."/>
        </authorList>
    </citation>
    <scope>NUCLEOTIDE SEQUENCE [LARGE SCALE GENOMIC DNA]</scope>
    <source>
        <tissue evidence="8">Flower</tissue>
    </source>
</reference>
<feature type="domain" description="TCP" evidence="7">
    <location>
        <begin position="56"/>
        <end position="110"/>
    </location>
</feature>
<dbReference type="GO" id="GO:0003700">
    <property type="term" value="F:DNA-binding transcription factor activity"/>
    <property type="evidence" value="ECO:0007669"/>
    <property type="project" value="InterPro"/>
</dbReference>
<keyword evidence="4" id="KW-0804">Transcription</keyword>
<dbReference type="Proteomes" id="UP001327560">
    <property type="component" value="Chromosome 8"/>
</dbReference>
<feature type="region of interest" description="Disordered" evidence="6">
    <location>
        <begin position="1"/>
        <end position="67"/>
    </location>
</feature>
<evidence type="ECO:0000256" key="5">
    <source>
        <dbReference type="ARBA" id="ARBA00023242"/>
    </source>
</evidence>
<evidence type="ECO:0000313" key="8">
    <source>
        <dbReference type="EMBL" id="WOL17142.1"/>
    </source>
</evidence>
<organism evidence="8 9">
    <name type="scientific">Canna indica</name>
    <name type="common">Indian-shot</name>
    <dbReference type="NCBI Taxonomy" id="4628"/>
    <lineage>
        <taxon>Eukaryota</taxon>
        <taxon>Viridiplantae</taxon>
        <taxon>Streptophyta</taxon>
        <taxon>Embryophyta</taxon>
        <taxon>Tracheophyta</taxon>
        <taxon>Spermatophyta</taxon>
        <taxon>Magnoliopsida</taxon>
        <taxon>Liliopsida</taxon>
        <taxon>Zingiberales</taxon>
        <taxon>Cannaceae</taxon>
        <taxon>Canna</taxon>
    </lineage>
</organism>
<evidence type="ECO:0000259" key="7">
    <source>
        <dbReference type="PROSITE" id="PS51369"/>
    </source>
</evidence>
<dbReference type="PROSITE" id="PS51369">
    <property type="entry name" value="TCP"/>
    <property type="match status" value="1"/>
</dbReference>
<dbReference type="PANTHER" id="PTHR31072:SF170">
    <property type="entry name" value="TRANSCRIPTION FACTOR TCP15-RELATED"/>
    <property type="match status" value="1"/>
</dbReference>
<feature type="compositionally biased region" description="Basic and acidic residues" evidence="6">
    <location>
        <begin position="55"/>
        <end position="67"/>
    </location>
</feature>
<evidence type="ECO:0000256" key="2">
    <source>
        <dbReference type="ARBA" id="ARBA00023015"/>
    </source>
</evidence>
<dbReference type="PANTHER" id="PTHR31072">
    <property type="entry name" value="TRANSCRIPTION FACTOR TCP4-RELATED"/>
    <property type="match status" value="1"/>
</dbReference>
<keyword evidence="9" id="KW-1185">Reference proteome</keyword>
<sequence>MESDAGGSWRPNFPLQLLGKKEEDNSCSTSSTVGDGGALVDVDPPRKQQPPKRNSNKDRHTKVEGRGRRIRMPAICAARVFQLTRELGHRTDGETIEWLLQQAEPAVVAATGTGTIPANFTSLNISLRNSGSSISAPSHFRGLNHHFDWERCSSSAFASDGPPTTSSSSSVLLNFNSCNWSELTDSANLRKRRWGGAETIDHHQPQHQMAAGYSWMLANPNAQEMVGGGNSNQSPWATLLPQIGSSSIFRGSMASGEGGLHMVNFPAPAMALLPTSQLLGLGSGGGAAGMVEEHMGVPSAPTMYRSLNTSEAPSLSDGERRHHNRNTSN</sequence>
<protein>
    <submittedName>
        <fullName evidence="8">Transcription factor TCP15-like</fullName>
    </submittedName>
</protein>